<evidence type="ECO:0000313" key="1">
    <source>
        <dbReference type="EMBL" id="KAA0066003.1"/>
    </source>
</evidence>
<proteinExistence type="predicted"/>
<dbReference type="EMBL" id="SSTD01001877">
    <property type="protein sequence ID" value="TYK28951.1"/>
    <property type="molecule type" value="Genomic_DNA"/>
</dbReference>
<name>A0A5A7VCV6_CUCMM</name>
<sequence length="249" mass="27902">MRLQKVRISSSSFRNRLQSDITSTKGDQTFAVRSTVLVKTIGGQSRTYHQIHLPSRNDQTSSFCFTISDPTSTMGQSGTIRHLRCVSPSAIQLLLRDDRAFAIRSTTLVGTIRNLCYTFSSAIQLLLGEDRALDLRSIDLVGAIEHLCCASLSAIQLLLRDDQHLSLDMPNRNDHTSSLCFIVNIQLLLRNDRAFAVRSTALIRMIEHLYCALPSVIQLLLEDDQTFAIRSTILVGMIGHLHCQRSNFL</sequence>
<evidence type="ECO:0000313" key="4">
    <source>
        <dbReference type="Proteomes" id="UP000321947"/>
    </source>
</evidence>
<protein>
    <submittedName>
        <fullName evidence="1">Uncharacterized protein</fullName>
    </submittedName>
</protein>
<organism evidence="1 3">
    <name type="scientific">Cucumis melo var. makuwa</name>
    <name type="common">Oriental melon</name>
    <dbReference type="NCBI Taxonomy" id="1194695"/>
    <lineage>
        <taxon>Eukaryota</taxon>
        <taxon>Viridiplantae</taxon>
        <taxon>Streptophyta</taxon>
        <taxon>Embryophyta</taxon>
        <taxon>Tracheophyta</taxon>
        <taxon>Spermatophyta</taxon>
        <taxon>Magnoliopsida</taxon>
        <taxon>eudicotyledons</taxon>
        <taxon>Gunneridae</taxon>
        <taxon>Pentapetalae</taxon>
        <taxon>rosids</taxon>
        <taxon>fabids</taxon>
        <taxon>Cucurbitales</taxon>
        <taxon>Cucurbitaceae</taxon>
        <taxon>Benincaseae</taxon>
        <taxon>Cucumis</taxon>
    </lineage>
</organism>
<dbReference type="EMBL" id="SSTE01000977">
    <property type="protein sequence ID" value="KAA0066003.1"/>
    <property type="molecule type" value="Genomic_DNA"/>
</dbReference>
<accession>A0A5A7VCV6</accession>
<evidence type="ECO:0000313" key="3">
    <source>
        <dbReference type="Proteomes" id="UP000321393"/>
    </source>
</evidence>
<dbReference type="Proteomes" id="UP000321947">
    <property type="component" value="Unassembled WGS sequence"/>
</dbReference>
<comment type="caution">
    <text evidence="1">The sequence shown here is derived from an EMBL/GenBank/DDBJ whole genome shotgun (WGS) entry which is preliminary data.</text>
</comment>
<evidence type="ECO:0000313" key="2">
    <source>
        <dbReference type="EMBL" id="TYK28951.1"/>
    </source>
</evidence>
<dbReference type="AlphaFoldDB" id="A0A5A7VCV6"/>
<gene>
    <name evidence="2" type="ORF">E5676_scaffold120G00400</name>
    <name evidence="1" type="ORF">E6C27_scaffold62G00980</name>
</gene>
<dbReference type="Proteomes" id="UP000321393">
    <property type="component" value="Unassembled WGS sequence"/>
</dbReference>
<reference evidence="3 4" key="1">
    <citation type="submission" date="2019-08" db="EMBL/GenBank/DDBJ databases">
        <title>Draft genome sequences of two oriental melons (Cucumis melo L. var makuwa).</title>
        <authorList>
            <person name="Kwon S.-Y."/>
        </authorList>
    </citation>
    <scope>NUCLEOTIDE SEQUENCE [LARGE SCALE GENOMIC DNA]</scope>
    <source>
        <strain evidence="4">cv. Chang Bougi</strain>
        <strain evidence="3">cv. SW 3</strain>
        <tissue evidence="1">Leaf</tissue>
    </source>
</reference>